<feature type="transmembrane region" description="Helical" evidence="1">
    <location>
        <begin position="434"/>
        <end position="453"/>
    </location>
</feature>
<keyword evidence="1" id="KW-0812">Transmembrane</keyword>
<dbReference type="OrthoDB" id="5429634at2759"/>
<feature type="non-terminal residue" evidence="3">
    <location>
        <position position="1"/>
    </location>
</feature>
<feature type="non-terminal residue" evidence="3">
    <location>
        <position position="634"/>
    </location>
</feature>
<feature type="transmembrane region" description="Helical" evidence="1">
    <location>
        <begin position="113"/>
        <end position="130"/>
    </location>
</feature>
<dbReference type="PANTHER" id="PTHR35395">
    <property type="entry name" value="DUF6536 DOMAIN-CONTAINING PROTEIN"/>
    <property type="match status" value="1"/>
</dbReference>
<evidence type="ECO:0000313" key="4">
    <source>
        <dbReference type="Proteomes" id="UP000799424"/>
    </source>
</evidence>
<sequence>SWRFGIITGAVCSFLVFVLNLSLTIWAVSTHAVRDGQTIVFEGSCMTSKQLNVMIHLVVNILGTILLGASNYCMQCLSAPTRLEVDKAHANMTWLDIGVPSFRYLTRISRKRSILWVCVALSSMPLHLFYNSVLYASVAANEYQAFVLSDKMIHWNSTIDVPQRFPGAKPFVDDARAGRLKNLTRAECIKAYGHTFEASHGSVLLIVNFETESLDYVWYNIDLTIRPGCDKSGWVCGGNSTACSGCTRQEITNFKNQNGWIVGNNRVEYCLSQRTEEKCKIHLNVAIAVLVTTTNMLKVLLFTFIAWRIREDPLMTVGDAVASFMERPDPTTEGMCLMSRADFENDDELWQRGTGPRFYYSKPKRWFKAASKKRWTSIILLYCSALFICTFFALMSFSEIDYRNPTLGTVTLSSLTTKSGGIIGNALKANISQMILSLIYVAYNALLTSLLLSKEWNQYTRQRKGLRVSARPKGEQRSTYFLQLPYRYSIPLLILSGTFHWLVSQTIYLVSIEVYHASDALPPNHSVMYTHNTTHHPERDILTTGFSALGLFAVIGLAFIALLVLIILSRRRFASGIPVAGSCSASISAACHPVDPEPENAPELQLQWGVSREPSNNRGVGHCSFSSRPVGVPV</sequence>
<keyword evidence="4" id="KW-1185">Reference proteome</keyword>
<gene>
    <name evidence="3" type="ORF">CC86DRAFT_241953</name>
</gene>
<feature type="transmembrane region" description="Helical" evidence="1">
    <location>
        <begin position="546"/>
        <end position="568"/>
    </location>
</feature>
<evidence type="ECO:0000313" key="3">
    <source>
        <dbReference type="EMBL" id="KAF2822656.1"/>
    </source>
</evidence>
<dbReference type="InterPro" id="IPR046623">
    <property type="entry name" value="DUF6536"/>
</dbReference>
<accession>A0A6A6ZP60</accession>
<keyword evidence="1" id="KW-1133">Transmembrane helix</keyword>
<evidence type="ECO:0000259" key="2">
    <source>
        <dbReference type="Pfam" id="PF20163"/>
    </source>
</evidence>
<dbReference type="Proteomes" id="UP000799424">
    <property type="component" value="Unassembled WGS sequence"/>
</dbReference>
<dbReference type="PANTHER" id="PTHR35395:SF1">
    <property type="entry name" value="DUF6536 DOMAIN-CONTAINING PROTEIN"/>
    <property type="match status" value="1"/>
</dbReference>
<organism evidence="3 4">
    <name type="scientific">Ophiobolus disseminans</name>
    <dbReference type="NCBI Taxonomy" id="1469910"/>
    <lineage>
        <taxon>Eukaryota</taxon>
        <taxon>Fungi</taxon>
        <taxon>Dikarya</taxon>
        <taxon>Ascomycota</taxon>
        <taxon>Pezizomycotina</taxon>
        <taxon>Dothideomycetes</taxon>
        <taxon>Pleosporomycetidae</taxon>
        <taxon>Pleosporales</taxon>
        <taxon>Pleosporineae</taxon>
        <taxon>Phaeosphaeriaceae</taxon>
        <taxon>Ophiobolus</taxon>
    </lineage>
</organism>
<reference evidence="3" key="1">
    <citation type="journal article" date="2020" name="Stud. Mycol.">
        <title>101 Dothideomycetes genomes: a test case for predicting lifestyles and emergence of pathogens.</title>
        <authorList>
            <person name="Haridas S."/>
            <person name="Albert R."/>
            <person name="Binder M."/>
            <person name="Bloem J."/>
            <person name="Labutti K."/>
            <person name="Salamov A."/>
            <person name="Andreopoulos B."/>
            <person name="Baker S."/>
            <person name="Barry K."/>
            <person name="Bills G."/>
            <person name="Bluhm B."/>
            <person name="Cannon C."/>
            <person name="Castanera R."/>
            <person name="Culley D."/>
            <person name="Daum C."/>
            <person name="Ezra D."/>
            <person name="Gonzalez J."/>
            <person name="Henrissat B."/>
            <person name="Kuo A."/>
            <person name="Liang C."/>
            <person name="Lipzen A."/>
            <person name="Lutzoni F."/>
            <person name="Magnuson J."/>
            <person name="Mondo S."/>
            <person name="Nolan M."/>
            <person name="Ohm R."/>
            <person name="Pangilinan J."/>
            <person name="Park H.-J."/>
            <person name="Ramirez L."/>
            <person name="Alfaro M."/>
            <person name="Sun H."/>
            <person name="Tritt A."/>
            <person name="Yoshinaga Y."/>
            <person name="Zwiers L.-H."/>
            <person name="Turgeon B."/>
            <person name="Goodwin S."/>
            <person name="Spatafora J."/>
            <person name="Crous P."/>
            <person name="Grigoriev I."/>
        </authorList>
    </citation>
    <scope>NUCLEOTIDE SEQUENCE</scope>
    <source>
        <strain evidence="3">CBS 113818</strain>
    </source>
</reference>
<feature type="transmembrane region" description="Helical" evidence="1">
    <location>
        <begin position="281"/>
        <end position="307"/>
    </location>
</feature>
<feature type="transmembrane region" description="Helical" evidence="1">
    <location>
        <begin position="6"/>
        <end position="28"/>
    </location>
</feature>
<protein>
    <recommendedName>
        <fullName evidence="2">DUF6536 domain-containing protein</fullName>
    </recommendedName>
</protein>
<feature type="transmembrane region" description="Helical" evidence="1">
    <location>
        <begin position="375"/>
        <end position="397"/>
    </location>
</feature>
<name>A0A6A6ZP60_9PLEO</name>
<dbReference type="EMBL" id="MU006234">
    <property type="protein sequence ID" value="KAF2822656.1"/>
    <property type="molecule type" value="Genomic_DNA"/>
</dbReference>
<feature type="transmembrane region" description="Helical" evidence="1">
    <location>
        <begin position="486"/>
        <end position="503"/>
    </location>
</feature>
<proteinExistence type="predicted"/>
<dbReference type="Pfam" id="PF20163">
    <property type="entry name" value="DUF6536"/>
    <property type="match status" value="1"/>
</dbReference>
<evidence type="ECO:0000256" key="1">
    <source>
        <dbReference type="SAM" id="Phobius"/>
    </source>
</evidence>
<dbReference type="AlphaFoldDB" id="A0A6A6ZP60"/>
<feature type="domain" description="DUF6536" evidence="2">
    <location>
        <begin position="2"/>
        <end position="152"/>
    </location>
</feature>
<keyword evidence="1" id="KW-0472">Membrane</keyword>